<reference evidence="1 2" key="2">
    <citation type="journal article" date="2013" name="Plant Cell Physiol.">
        <title>Rice Annotation Project Database (RAP-DB): an integrative and interactive database for rice genomics.</title>
        <authorList>
            <person name="Sakai H."/>
            <person name="Lee S.S."/>
            <person name="Tanaka T."/>
            <person name="Numa H."/>
            <person name="Kim J."/>
            <person name="Kawahara Y."/>
            <person name="Wakimoto H."/>
            <person name="Yang C.C."/>
            <person name="Iwamoto M."/>
            <person name="Abe T."/>
            <person name="Yamada Y."/>
            <person name="Muto A."/>
            <person name="Inokuchi H."/>
            <person name="Ikemura T."/>
            <person name="Matsumoto T."/>
            <person name="Sasaki T."/>
            <person name="Itoh T."/>
        </authorList>
    </citation>
    <scope>NUCLEOTIDE SEQUENCE [LARGE SCALE GENOMIC DNA]</scope>
    <source>
        <strain evidence="2">cv. Nipponbare</strain>
    </source>
</reference>
<reference evidence="1 2" key="3">
    <citation type="journal article" date="2013" name="Rice">
        <title>Improvement of the Oryza sativa Nipponbare reference genome using next generation sequence and optical map data.</title>
        <authorList>
            <person name="Kawahara Y."/>
            <person name="de la Bastide M."/>
            <person name="Hamilton J.P."/>
            <person name="Kanamori H."/>
            <person name="McCombie W.R."/>
            <person name="Ouyang S."/>
            <person name="Schwartz D.C."/>
            <person name="Tanaka T."/>
            <person name="Wu J."/>
            <person name="Zhou S."/>
            <person name="Childs K.L."/>
            <person name="Davidson R.M."/>
            <person name="Lin H."/>
            <person name="Quesada-Ocampo L."/>
            <person name="Vaillancourt B."/>
            <person name="Sakai H."/>
            <person name="Lee S.S."/>
            <person name="Kim J."/>
            <person name="Numa H."/>
            <person name="Itoh T."/>
            <person name="Buell C.R."/>
            <person name="Matsumoto T."/>
        </authorList>
    </citation>
    <scope>NUCLEOTIDE SEQUENCE [LARGE SCALE GENOMIC DNA]</scope>
    <source>
        <strain evidence="2">cv. Nipponbare</strain>
    </source>
</reference>
<dbReference type="Proteomes" id="UP000059680">
    <property type="component" value="Chromosome 12"/>
</dbReference>
<dbReference type="AlphaFoldDB" id="A0A0P0Y885"/>
<reference evidence="2" key="1">
    <citation type="journal article" date="2005" name="Nature">
        <title>The map-based sequence of the rice genome.</title>
        <authorList>
            <consortium name="International rice genome sequencing project (IRGSP)"/>
            <person name="Matsumoto T."/>
            <person name="Wu J."/>
            <person name="Kanamori H."/>
            <person name="Katayose Y."/>
            <person name="Fujisawa M."/>
            <person name="Namiki N."/>
            <person name="Mizuno H."/>
            <person name="Yamamoto K."/>
            <person name="Antonio B.A."/>
            <person name="Baba T."/>
            <person name="Sakata K."/>
            <person name="Nagamura Y."/>
            <person name="Aoki H."/>
            <person name="Arikawa K."/>
            <person name="Arita K."/>
            <person name="Bito T."/>
            <person name="Chiden Y."/>
            <person name="Fujitsuka N."/>
            <person name="Fukunaka R."/>
            <person name="Hamada M."/>
            <person name="Harada C."/>
            <person name="Hayashi A."/>
            <person name="Hijishita S."/>
            <person name="Honda M."/>
            <person name="Hosokawa S."/>
            <person name="Ichikawa Y."/>
            <person name="Idonuma A."/>
            <person name="Iijima M."/>
            <person name="Ikeda M."/>
            <person name="Ikeno M."/>
            <person name="Ito K."/>
            <person name="Ito S."/>
            <person name="Ito T."/>
            <person name="Ito Y."/>
            <person name="Ito Y."/>
            <person name="Iwabuchi A."/>
            <person name="Kamiya K."/>
            <person name="Karasawa W."/>
            <person name="Kurita K."/>
            <person name="Katagiri S."/>
            <person name="Kikuta A."/>
            <person name="Kobayashi H."/>
            <person name="Kobayashi N."/>
            <person name="Machita K."/>
            <person name="Maehara T."/>
            <person name="Masukawa M."/>
            <person name="Mizubayashi T."/>
            <person name="Mukai Y."/>
            <person name="Nagasaki H."/>
            <person name="Nagata Y."/>
            <person name="Naito S."/>
            <person name="Nakashima M."/>
            <person name="Nakama Y."/>
            <person name="Nakamichi Y."/>
            <person name="Nakamura M."/>
            <person name="Meguro A."/>
            <person name="Negishi M."/>
            <person name="Ohta I."/>
            <person name="Ohta T."/>
            <person name="Okamoto M."/>
            <person name="Ono N."/>
            <person name="Saji S."/>
            <person name="Sakaguchi M."/>
            <person name="Sakai K."/>
            <person name="Shibata M."/>
            <person name="Shimokawa T."/>
            <person name="Song J."/>
            <person name="Takazaki Y."/>
            <person name="Terasawa K."/>
            <person name="Tsugane M."/>
            <person name="Tsuji K."/>
            <person name="Ueda S."/>
            <person name="Waki K."/>
            <person name="Yamagata H."/>
            <person name="Yamamoto M."/>
            <person name="Yamamoto S."/>
            <person name="Yamane H."/>
            <person name="Yoshiki S."/>
            <person name="Yoshihara R."/>
            <person name="Yukawa K."/>
            <person name="Zhong H."/>
            <person name="Yano M."/>
            <person name="Yuan Q."/>
            <person name="Ouyang S."/>
            <person name="Liu J."/>
            <person name="Jones K.M."/>
            <person name="Gansberger K."/>
            <person name="Moffat K."/>
            <person name="Hill J."/>
            <person name="Bera J."/>
            <person name="Fadrosh D."/>
            <person name="Jin S."/>
            <person name="Johri S."/>
            <person name="Kim M."/>
            <person name="Overton L."/>
            <person name="Reardon M."/>
            <person name="Tsitrin T."/>
            <person name="Vuong H."/>
            <person name="Weaver B."/>
            <person name="Ciecko A."/>
            <person name="Tallon L."/>
            <person name="Jackson J."/>
            <person name="Pai G."/>
            <person name="Aken S.V."/>
            <person name="Utterback T."/>
            <person name="Reidmuller S."/>
            <person name="Feldblyum T."/>
            <person name="Hsiao J."/>
            <person name="Zismann V."/>
            <person name="Iobst S."/>
            <person name="de Vazeille A.R."/>
            <person name="Buell C.R."/>
            <person name="Ying K."/>
            <person name="Li Y."/>
            <person name="Lu T."/>
            <person name="Huang Y."/>
            <person name="Zhao Q."/>
            <person name="Feng Q."/>
            <person name="Zhang L."/>
            <person name="Zhu J."/>
            <person name="Weng Q."/>
            <person name="Mu J."/>
            <person name="Lu Y."/>
            <person name="Fan D."/>
            <person name="Liu Y."/>
            <person name="Guan J."/>
            <person name="Zhang Y."/>
            <person name="Yu S."/>
            <person name="Liu X."/>
            <person name="Zhang Y."/>
            <person name="Hong G."/>
            <person name="Han B."/>
            <person name="Choisne N."/>
            <person name="Demange N."/>
            <person name="Orjeda G."/>
            <person name="Samain S."/>
            <person name="Cattolico L."/>
            <person name="Pelletier E."/>
            <person name="Couloux A."/>
            <person name="Segurens B."/>
            <person name="Wincker P."/>
            <person name="D'Hont A."/>
            <person name="Scarpelli C."/>
            <person name="Weissenbach J."/>
            <person name="Salanoubat M."/>
            <person name="Quetier F."/>
            <person name="Yu Y."/>
            <person name="Kim H.R."/>
            <person name="Rambo T."/>
            <person name="Currie J."/>
            <person name="Collura K."/>
            <person name="Luo M."/>
            <person name="Yang T."/>
            <person name="Ammiraju J.S.S."/>
            <person name="Engler F."/>
            <person name="Soderlund C."/>
            <person name="Wing R.A."/>
            <person name="Palmer L.E."/>
            <person name="de la Bastide M."/>
            <person name="Spiegel L."/>
            <person name="Nascimento L."/>
            <person name="Zutavern T."/>
            <person name="O'Shaughnessy A."/>
            <person name="Dike S."/>
            <person name="Dedhia N."/>
            <person name="Preston R."/>
            <person name="Balija V."/>
            <person name="McCombie W.R."/>
            <person name="Chow T."/>
            <person name="Chen H."/>
            <person name="Chung M."/>
            <person name="Chen C."/>
            <person name="Shaw J."/>
            <person name="Wu H."/>
            <person name="Hsiao K."/>
            <person name="Chao Y."/>
            <person name="Chu M."/>
            <person name="Cheng C."/>
            <person name="Hour A."/>
            <person name="Lee P."/>
            <person name="Lin S."/>
            <person name="Lin Y."/>
            <person name="Liou J."/>
            <person name="Liu S."/>
            <person name="Hsing Y."/>
            <person name="Raghuvanshi S."/>
            <person name="Mohanty A."/>
            <person name="Bharti A.K."/>
            <person name="Gaur A."/>
            <person name="Gupta V."/>
            <person name="Kumar D."/>
            <person name="Ravi V."/>
            <person name="Vij S."/>
            <person name="Kapur A."/>
            <person name="Khurana P."/>
            <person name="Khurana P."/>
            <person name="Khurana J.P."/>
            <person name="Tyagi A.K."/>
            <person name="Gaikwad K."/>
            <person name="Singh A."/>
            <person name="Dalal V."/>
            <person name="Srivastava S."/>
            <person name="Dixit A."/>
            <person name="Pal A.K."/>
            <person name="Ghazi I.A."/>
            <person name="Yadav M."/>
            <person name="Pandit A."/>
            <person name="Bhargava A."/>
            <person name="Sureshbabu K."/>
            <person name="Batra K."/>
            <person name="Sharma T.R."/>
            <person name="Mohapatra T."/>
            <person name="Singh N.K."/>
            <person name="Messing J."/>
            <person name="Nelson A.B."/>
            <person name="Fuks G."/>
            <person name="Kavchok S."/>
            <person name="Keizer G."/>
            <person name="Linton E."/>
            <person name="Llaca V."/>
            <person name="Song R."/>
            <person name="Tanyolac B."/>
            <person name="Young S."/>
            <person name="Ho-Il K."/>
            <person name="Hahn J.H."/>
            <person name="Sangsakoo G."/>
            <person name="Vanavichit A."/>
            <person name="de Mattos Luiz.A.T."/>
            <person name="Zimmer P.D."/>
            <person name="Malone G."/>
            <person name="Dellagostin O."/>
            <person name="de Oliveira A.C."/>
            <person name="Bevan M."/>
            <person name="Bancroft I."/>
            <person name="Minx P."/>
            <person name="Cordum H."/>
            <person name="Wilson R."/>
            <person name="Cheng Z."/>
            <person name="Jin W."/>
            <person name="Jiang J."/>
            <person name="Leong S.A."/>
            <person name="Iwama H."/>
            <person name="Gojobori T."/>
            <person name="Itoh T."/>
            <person name="Niimura Y."/>
            <person name="Fujii Y."/>
            <person name="Habara T."/>
            <person name="Sakai H."/>
            <person name="Sato Y."/>
            <person name="Wilson G."/>
            <person name="Kumar K."/>
            <person name="McCouch S."/>
            <person name="Juretic N."/>
            <person name="Hoen D."/>
            <person name="Wright S."/>
            <person name="Bruskiewich R."/>
            <person name="Bureau T."/>
            <person name="Miyao A."/>
            <person name="Hirochika H."/>
            <person name="Nishikawa T."/>
            <person name="Kadowaki K."/>
            <person name="Sugiura M."/>
            <person name="Burr B."/>
            <person name="Sasaki T."/>
        </authorList>
    </citation>
    <scope>NUCLEOTIDE SEQUENCE [LARGE SCALE GENOMIC DNA]</scope>
    <source>
        <strain evidence="2">cv. Nipponbare</strain>
    </source>
</reference>
<gene>
    <name evidence="1" type="ordered locus">Os12g0217300</name>
    <name evidence="1" type="ORF">OSNPB_120217300</name>
</gene>
<dbReference type="EMBL" id="AP014968">
    <property type="protein sequence ID" value="BAT16351.1"/>
    <property type="molecule type" value="Genomic_DNA"/>
</dbReference>
<evidence type="ECO:0000313" key="1">
    <source>
        <dbReference type="EMBL" id="BAT16351.1"/>
    </source>
</evidence>
<accession>A0A0P0Y885</accession>
<proteinExistence type="predicted"/>
<keyword evidence="2" id="KW-1185">Reference proteome</keyword>
<name>A0A0P0Y885_ORYSJ</name>
<organism evidence="1 2">
    <name type="scientific">Oryza sativa subsp. japonica</name>
    <name type="common">Rice</name>
    <dbReference type="NCBI Taxonomy" id="39947"/>
    <lineage>
        <taxon>Eukaryota</taxon>
        <taxon>Viridiplantae</taxon>
        <taxon>Streptophyta</taxon>
        <taxon>Embryophyta</taxon>
        <taxon>Tracheophyta</taxon>
        <taxon>Spermatophyta</taxon>
        <taxon>Magnoliopsida</taxon>
        <taxon>Liliopsida</taxon>
        <taxon>Poales</taxon>
        <taxon>Poaceae</taxon>
        <taxon>BOP clade</taxon>
        <taxon>Oryzoideae</taxon>
        <taxon>Oryzeae</taxon>
        <taxon>Oryzinae</taxon>
        <taxon>Oryza</taxon>
        <taxon>Oryza sativa</taxon>
    </lineage>
</organism>
<dbReference type="ExpressionAtlas" id="A0A0P0Y885">
    <property type="expression patterns" value="baseline and differential"/>
</dbReference>
<dbReference type="Gramene" id="Os12t0217300-02">
    <property type="protein sequence ID" value="Os12t0217300-02"/>
    <property type="gene ID" value="Os12g0217300"/>
</dbReference>
<protein>
    <submittedName>
        <fullName evidence="1">Os12g0217300 protein</fullName>
    </submittedName>
</protein>
<evidence type="ECO:0000313" key="2">
    <source>
        <dbReference type="Proteomes" id="UP000059680"/>
    </source>
</evidence>
<sequence length="93" mass="10767">MMHRWDLTVSNKVNLEPEALVYIWLCCHTIVLHCRTDPPFPYGAPPGCCGFQSRSPCLALRAAKLSLSRMSPARHRCIRRYRNWWRGRGRPGS</sequence>